<dbReference type="EMBL" id="CAUOFW020008390">
    <property type="protein sequence ID" value="CAK9182578.1"/>
    <property type="molecule type" value="Genomic_DNA"/>
</dbReference>
<accession>A0ABC8UNG0</accession>
<proteinExistence type="predicted"/>
<dbReference type="AlphaFoldDB" id="A0ABC8UNG0"/>
<feature type="transmembrane region" description="Helical" evidence="2">
    <location>
        <begin position="18"/>
        <end position="35"/>
    </location>
</feature>
<evidence type="ECO:0000256" key="1">
    <source>
        <dbReference type="SAM" id="MobiDB-lite"/>
    </source>
</evidence>
<protein>
    <recommendedName>
        <fullName evidence="5">LPXTG cell wall anchor domain-containing protein</fullName>
    </recommendedName>
</protein>
<feature type="non-terminal residue" evidence="3">
    <location>
        <position position="86"/>
    </location>
</feature>
<organism evidence="3 4">
    <name type="scientific">Ilex paraguariensis</name>
    <name type="common">yerba mate</name>
    <dbReference type="NCBI Taxonomy" id="185542"/>
    <lineage>
        <taxon>Eukaryota</taxon>
        <taxon>Viridiplantae</taxon>
        <taxon>Streptophyta</taxon>
        <taxon>Embryophyta</taxon>
        <taxon>Tracheophyta</taxon>
        <taxon>Spermatophyta</taxon>
        <taxon>Magnoliopsida</taxon>
        <taxon>eudicotyledons</taxon>
        <taxon>Gunneridae</taxon>
        <taxon>Pentapetalae</taxon>
        <taxon>asterids</taxon>
        <taxon>campanulids</taxon>
        <taxon>Aquifoliales</taxon>
        <taxon>Aquifoliaceae</taxon>
        <taxon>Ilex</taxon>
    </lineage>
</organism>
<keyword evidence="2" id="KW-0472">Membrane</keyword>
<sequence length="86" mass="9512">MARLNGTTMGIWEPFESLGWWCMMVLGLGALLYLMTRKKKTRPISPPPLALLLGKGSKKVLAPMIGRSGGQRQDMKLEGRGLKKRG</sequence>
<reference evidence="3 4" key="1">
    <citation type="submission" date="2024-02" db="EMBL/GenBank/DDBJ databases">
        <authorList>
            <person name="Vignale AGUSTIN F."/>
            <person name="Sosa J E."/>
            <person name="Modenutti C."/>
        </authorList>
    </citation>
    <scope>NUCLEOTIDE SEQUENCE [LARGE SCALE GENOMIC DNA]</scope>
</reference>
<evidence type="ECO:0008006" key="5">
    <source>
        <dbReference type="Google" id="ProtNLM"/>
    </source>
</evidence>
<gene>
    <name evidence="3" type="ORF">ILEXP_LOCUS52788</name>
</gene>
<comment type="caution">
    <text evidence="3">The sequence shown here is derived from an EMBL/GenBank/DDBJ whole genome shotgun (WGS) entry which is preliminary data.</text>
</comment>
<dbReference type="Proteomes" id="UP001642360">
    <property type="component" value="Unassembled WGS sequence"/>
</dbReference>
<keyword evidence="2" id="KW-0812">Transmembrane</keyword>
<name>A0ABC8UNG0_9AQUA</name>
<feature type="region of interest" description="Disordered" evidence="1">
    <location>
        <begin position="67"/>
        <end position="86"/>
    </location>
</feature>
<evidence type="ECO:0000256" key="2">
    <source>
        <dbReference type="SAM" id="Phobius"/>
    </source>
</evidence>
<keyword evidence="4" id="KW-1185">Reference proteome</keyword>
<feature type="compositionally biased region" description="Basic and acidic residues" evidence="1">
    <location>
        <begin position="73"/>
        <end position="86"/>
    </location>
</feature>
<keyword evidence="2" id="KW-1133">Transmembrane helix</keyword>
<evidence type="ECO:0000313" key="3">
    <source>
        <dbReference type="EMBL" id="CAK9182578.1"/>
    </source>
</evidence>
<evidence type="ECO:0000313" key="4">
    <source>
        <dbReference type="Proteomes" id="UP001642360"/>
    </source>
</evidence>